<keyword evidence="2" id="KW-1185">Reference proteome</keyword>
<dbReference type="SUPFAM" id="SSF50630">
    <property type="entry name" value="Acid proteases"/>
    <property type="match status" value="1"/>
</dbReference>
<dbReference type="Proteomes" id="UP000765509">
    <property type="component" value="Unassembled WGS sequence"/>
</dbReference>
<evidence type="ECO:0000313" key="2">
    <source>
        <dbReference type="Proteomes" id="UP000765509"/>
    </source>
</evidence>
<dbReference type="InterPro" id="IPR053134">
    <property type="entry name" value="RNA-dir_DNA_polymerase"/>
</dbReference>
<dbReference type="AlphaFoldDB" id="A0A9Q3GWG4"/>
<evidence type="ECO:0008006" key="3">
    <source>
        <dbReference type="Google" id="ProtNLM"/>
    </source>
</evidence>
<dbReference type="Gene3D" id="2.40.70.10">
    <property type="entry name" value="Acid Proteases"/>
    <property type="match status" value="1"/>
</dbReference>
<reference evidence="1" key="1">
    <citation type="submission" date="2021-03" db="EMBL/GenBank/DDBJ databases">
        <title>Draft genome sequence of rust myrtle Austropuccinia psidii MF-1, a brazilian biotype.</title>
        <authorList>
            <person name="Quecine M.C."/>
            <person name="Pachon D.M.R."/>
            <person name="Bonatelli M.L."/>
            <person name="Correr F.H."/>
            <person name="Franceschini L.M."/>
            <person name="Leite T.F."/>
            <person name="Margarido G.R.A."/>
            <person name="Almeida C.A."/>
            <person name="Ferrarezi J.A."/>
            <person name="Labate C.A."/>
        </authorList>
    </citation>
    <scope>NUCLEOTIDE SEQUENCE</scope>
    <source>
        <strain evidence="1">MF-1</strain>
    </source>
</reference>
<dbReference type="InterPro" id="IPR043128">
    <property type="entry name" value="Rev_trsase/Diguanyl_cyclase"/>
</dbReference>
<proteinExistence type="predicted"/>
<dbReference type="InterPro" id="IPR043502">
    <property type="entry name" value="DNA/RNA_pol_sf"/>
</dbReference>
<comment type="caution">
    <text evidence="1">The sequence shown here is derived from an EMBL/GenBank/DDBJ whole genome shotgun (WGS) entry which is preliminary data.</text>
</comment>
<dbReference type="InterPro" id="IPR021109">
    <property type="entry name" value="Peptidase_aspartic_dom_sf"/>
</dbReference>
<dbReference type="PANTHER" id="PTHR24559">
    <property type="entry name" value="TRANSPOSON TY3-I GAG-POL POLYPROTEIN"/>
    <property type="match status" value="1"/>
</dbReference>
<protein>
    <recommendedName>
        <fullName evidence="3">Reverse transcriptase domain-containing protein</fullName>
    </recommendedName>
</protein>
<sequence length="512" mass="58489">MNTKVGHCEHPKLSTNGPIMLGDLKLQQHLNLPNLMLKKNKALPWFCDQKYRLTALYPDISEFMIHRNNLRQCGDIIRKCHICQSTTNVANSCPRKGKINEIDIEKESNVEKDDDIENIDDKSLTFSEYSKDIENINATFDIMESYYHLPQLSNGQLDLEKIQDAQIMNIRPNSGKGYTASNSCITEVVIDNKPIKRLLDPGAFHSCVGKSFFKTCVQNFEYQLFPIHGIKRNSSSSPMKALGIFETTVIFQHINGNLRINVAFVVMENSSSTHFILGNDYLIMYGIDLNNNKDRYFTIGDNKDQNLSFLPFKRQIEVNKVSPDNLELEKFRSEQLNEAQIGLHLSDKQESEISTLLYNHKEAFSSDKEPLGAIIGHEDYIILNIERTYPPLLRRPENPASPQSREALAVHIKELLDLGVIRKVGHNEEVEIPTPVIVAWNNGKSRMFVDFRALSTYALPERYTIPKIQVSLTQISQAVYISTVYSLKGFHQNVVTPRAEKKLEHCCLLWSI</sequence>
<dbReference type="Gene3D" id="3.10.10.10">
    <property type="entry name" value="HIV Type 1 Reverse Transcriptase, subunit A, domain 1"/>
    <property type="match status" value="1"/>
</dbReference>
<gene>
    <name evidence="1" type="ORF">O181_020805</name>
</gene>
<dbReference type="SUPFAM" id="SSF56672">
    <property type="entry name" value="DNA/RNA polymerases"/>
    <property type="match status" value="1"/>
</dbReference>
<dbReference type="PANTHER" id="PTHR24559:SF444">
    <property type="entry name" value="REVERSE TRANSCRIPTASE DOMAIN-CONTAINING PROTEIN"/>
    <property type="match status" value="1"/>
</dbReference>
<dbReference type="Gene3D" id="3.30.70.270">
    <property type="match status" value="1"/>
</dbReference>
<name>A0A9Q3GWG4_9BASI</name>
<dbReference type="EMBL" id="AVOT02006239">
    <property type="protein sequence ID" value="MBW0481090.1"/>
    <property type="molecule type" value="Genomic_DNA"/>
</dbReference>
<accession>A0A9Q3GWG4</accession>
<dbReference type="OrthoDB" id="427924at2759"/>
<evidence type="ECO:0000313" key="1">
    <source>
        <dbReference type="EMBL" id="MBW0481090.1"/>
    </source>
</evidence>
<organism evidence="1 2">
    <name type="scientific">Austropuccinia psidii MF-1</name>
    <dbReference type="NCBI Taxonomy" id="1389203"/>
    <lineage>
        <taxon>Eukaryota</taxon>
        <taxon>Fungi</taxon>
        <taxon>Dikarya</taxon>
        <taxon>Basidiomycota</taxon>
        <taxon>Pucciniomycotina</taxon>
        <taxon>Pucciniomycetes</taxon>
        <taxon>Pucciniales</taxon>
        <taxon>Sphaerophragmiaceae</taxon>
        <taxon>Austropuccinia</taxon>
    </lineage>
</organism>